<dbReference type="PANTHER" id="PTHR34298">
    <property type="entry name" value="SEGREGATION AND CONDENSATION PROTEIN B"/>
    <property type="match status" value="1"/>
</dbReference>
<gene>
    <name evidence="6" type="ORF">JOE69_003146</name>
</gene>
<evidence type="ECO:0000256" key="3">
    <source>
        <dbReference type="ARBA" id="ARBA00022829"/>
    </source>
</evidence>
<evidence type="ECO:0000256" key="5">
    <source>
        <dbReference type="SAM" id="MobiDB-lite"/>
    </source>
</evidence>
<evidence type="ECO:0000313" key="6">
    <source>
        <dbReference type="EMBL" id="MDR6270908.1"/>
    </source>
</evidence>
<organism evidence="6 7">
    <name type="scientific">Arthrobacter russicus</name>
    <dbReference type="NCBI Taxonomy" id="172040"/>
    <lineage>
        <taxon>Bacteria</taxon>
        <taxon>Bacillati</taxon>
        <taxon>Actinomycetota</taxon>
        <taxon>Actinomycetes</taxon>
        <taxon>Micrococcales</taxon>
        <taxon>Micrococcaceae</taxon>
        <taxon>Arthrobacter</taxon>
    </lineage>
</organism>
<protein>
    <submittedName>
        <fullName evidence="6">Segregation and condensation protein B</fullName>
    </submittedName>
</protein>
<dbReference type="RefSeq" id="WP_374709721.1">
    <property type="nucleotide sequence ID" value="NZ_BAAAHY010000006.1"/>
</dbReference>
<dbReference type="Proteomes" id="UP001185069">
    <property type="component" value="Unassembled WGS sequence"/>
</dbReference>
<keyword evidence="3" id="KW-0159">Chromosome partition</keyword>
<keyword evidence="2" id="KW-0132">Cell division</keyword>
<dbReference type="PANTHER" id="PTHR34298:SF2">
    <property type="entry name" value="SEGREGATION AND CONDENSATION PROTEIN B"/>
    <property type="match status" value="1"/>
</dbReference>
<dbReference type="EMBL" id="JAVDQF010000001">
    <property type="protein sequence ID" value="MDR6270908.1"/>
    <property type="molecule type" value="Genomic_DNA"/>
</dbReference>
<dbReference type="InterPro" id="IPR005234">
    <property type="entry name" value="ScpB_csome_segregation"/>
</dbReference>
<keyword evidence="7" id="KW-1185">Reference proteome</keyword>
<name>A0ABU1JEN6_9MICC</name>
<dbReference type="SUPFAM" id="SSF46785">
    <property type="entry name" value="Winged helix' DNA-binding domain"/>
    <property type="match status" value="2"/>
</dbReference>
<dbReference type="PIRSF" id="PIRSF019345">
    <property type="entry name" value="ScpB"/>
    <property type="match status" value="1"/>
</dbReference>
<comment type="caution">
    <text evidence="6">The sequence shown here is derived from an EMBL/GenBank/DDBJ whole genome shotgun (WGS) entry which is preliminary data.</text>
</comment>
<feature type="region of interest" description="Disordered" evidence="5">
    <location>
        <begin position="1"/>
        <end position="24"/>
    </location>
</feature>
<evidence type="ECO:0000256" key="2">
    <source>
        <dbReference type="ARBA" id="ARBA00022618"/>
    </source>
</evidence>
<evidence type="ECO:0000313" key="7">
    <source>
        <dbReference type="Proteomes" id="UP001185069"/>
    </source>
</evidence>
<dbReference type="Gene3D" id="1.10.10.10">
    <property type="entry name" value="Winged helix-like DNA-binding domain superfamily/Winged helix DNA-binding domain"/>
    <property type="match status" value="2"/>
</dbReference>
<dbReference type="InterPro" id="IPR036388">
    <property type="entry name" value="WH-like_DNA-bd_sf"/>
</dbReference>
<dbReference type="InterPro" id="IPR036390">
    <property type="entry name" value="WH_DNA-bd_sf"/>
</dbReference>
<dbReference type="NCBIfam" id="TIGR00281">
    <property type="entry name" value="SMC-Scp complex subunit ScpB"/>
    <property type="match status" value="1"/>
</dbReference>
<sequence>MSHAEIESEAEAGAGSPKPEPEMFDVDAVPGGLPAALEAVLMVVDEPVDEVTLASAVGRPVAEVARALADLVLEYNGYTGTDPDAALQAETPAKQPRGFELRNVAGGWRFYSRSDFAPLVQRFVLEGQTARLTQAALETLAVIAYRQPVSRARISAIRGVNVDSVVRTLTQRGLITEMETDPETGAILYGTTGYFLERLGLGSVEELPKIAPHLPGLENLEDFDETNHS</sequence>
<dbReference type="Pfam" id="PF04079">
    <property type="entry name" value="SMC_ScpB"/>
    <property type="match status" value="1"/>
</dbReference>
<keyword evidence="1" id="KW-0963">Cytoplasm</keyword>
<reference evidence="6 7" key="1">
    <citation type="submission" date="2023-07" db="EMBL/GenBank/DDBJ databases">
        <title>Sequencing the genomes of 1000 actinobacteria strains.</title>
        <authorList>
            <person name="Klenk H.-P."/>
        </authorList>
    </citation>
    <scope>NUCLEOTIDE SEQUENCE [LARGE SCALE GENOMIC DNA]</scope>
    <source>
        <strain evidence="6 7">DSM 14555</strain>
    </source>
</reference>
<evidence type="ECO:0000256" key="4">
    <source>
        <dbReference type="ARBA" id="ARBA00023306"/>
    </source>
</evidence>
<proteinExistence type="predicted"/>
<accession>A0ABU1JEN6</accession>
<evidence type="ECO:0000256" key="1">
    <source>
        <dbReference type="ARBA" id="ARBA00022490"/>
    </source>
</evidence>
<keyword evidence="4" id="KW-0131">Cell cycle</keyword>